<dbReference type="EMBL" id="MFEO01000027">
    <property type="protein sequence ID" value="OGE88958.1"/>
    <property type="molecule type" value="Genomic_DNA"/>
</dbReference>
<dbReference type="SUPFAM" id="SSF102588">
    <property type="entry name" value="LmbE-like"/>
    <property type="match status" value="1"/>
</dbReference>
<accession>A0A1F5PGC8</accession>
<proteinExistence type="predicted"/>
<dbReference type="InterPro" id="IPR003737">
    <property type="entry name" value="GlcNAc_PI_deacetylase-related"/>
</dbReference>
<gene>
    <name evidence="1" type="ORF">A2722_04420</name>
</gene>
<dbReference type="Pfam" id="PF02585">
    <property type="entry name" value="PIG-L"/>
    <property type="match status" value="1"/>
</dbReference>
<comment type="caution">
    <text evidence="1">The sequence shown here is derived from an EMBL/GenBank/DDBJ whole genome shotgun (WGS) entry which is preliminary data.</text>
</comment>
<dbReference type="STRING" id="1817828.A2722_04420"/>
<dbReference type="AlphaFoldDB" id="A0A1F5PGC8"/>
<dbReference type="Proteomes" id="UP000178377">
    <property type="component" value="Unassembled WGS sequence"/>
</dbReference>
<feature type="non-terminal residue" evidence="1">
    <location>
        <position position="1"/>
    </location>
</feature>
<sequence>RLAGLGVEVTVVTFTRRETSYARPEDKDKAAKSADQEMRAANDILGVSLREVLGIPNQAVTNDRETFQQCVKLIRKHQPEIIFTHSPHDHHRDHRAVSLLVDEARWKAWENLSPDWGAPWETKLVLHYEIFDLIAKPHLIVTYPKECLTKKLQAMASQESQLEVLRGIVQQLEGLAMVRGGLAGGEGCFGEAFAISDFHPTYLRL</sequence>
<dbReference type="InterPro" id="IPR024078">
    <property type="entry name" value="LmbE-like_dom_sf"/>
</dbReference>
<dbReference type="Gene3D" id="3.40.50.10320">
    <property type="entry name" value="LmbE-like"/>
    <property type="match status" value="1"/>
</dbReference>
<evidence type="ECO:0000313" key="2">
    <source>
        <dbReference type="Proteomes" id="UP000178377"/>
    </source>
</evidence>
<organism evidence="1 2">
    <name type="scientific">Candidatus Doudnabacteria bacterium RIFCSPHIGHO2_01_FULL_50_11</name>
    <dbReference type="NCBI Taxonomy" id="1817828"/>
    <lineage>
        <taxon>Bacteria</taxon>
        <taxon>Candidatus Doudnaibacteriota</taxon>
    </lineage>
</organism>
<evidence type="ECO:0008006" key="3">
    <source>
        <dbReference type="Google" id="ProtNLM"/>
    </source>
</evidence>
<name>A0A1F5PGC8_9BACT</name>
<protein>
    <recommendedName>
        <fullName evidence="3">GlcNAc-PI de-N-acetylase</fullName>
    </recommendedName>
</protein>
<evidence type="ECO:0000313" key="1">
    <source>
        <dbReference type="EMBL" id="OGE88958.1"/>
    </source>
</evidence>
<reference evidence="1 2" key="1">
    <citation type="journal article" date="2016" name="Nat. Commun.">
        <title>Thousands of microbial genomes shed light on interconnected biogeochemical processes in an aquifer system.</title>
        <authorList>
            <person name="Anantharaman K."/>
            <person name="Brown C.T."/>
            <person name="Hug L.A."/>
            <person name="Sharon I."/>
            <person name="Castelle C.J."/>
            <person name="Probst A.J."/>
            <person name="Thomas B.C."/>
            <person name="Singh A."/>
            <person name="Wilkins M.J."/>
            <person name="Karaoz U."/>
            <person name="Brodie E.L."/>
            <person name="Williams K.H."/>
            <person name="Hubbard S.S."/>
            <person name="Banfield J.F."/>
        </authorList>
    </citation>
    <scope>NUCLEOTIDE SEQUENCE [LARGE SCALE GENOMIC DNA]</scope>
</reference>